<organism evidence="1 2">
    <name type="scientific">Psychrobacillus insolitus</name>
    <dbReference type="NCBI Taxonomy" id="1461"/>
    <lineage>
        <taxon>Bacteria</taxon>
        <taxon>Bacillati</taxon>
        <taxon>Bacillota</taxon>
        <taxon>Bacilli</taxon>
        <taxon>Bacillales</taxon>
        <taxon>Bacillaceae</taxon>
        <taxon>Psychrobacillus</taxon>
    </lineage>
</organism>
<proteinExistence type="predicted"/>
<gene>
    <name evidence="1" type="ORF">C7437_1011463</name>
</gene>
<dbReference type="AlphaFoldDB" id="A0A2W7ND12"/>
<comment type="caution">
    <text evidence="1">The sequence shown here is derived from an EMBL/GenBank/DDBJ whole genome shotgun (WGS) entry which is preliminary data.</text>
</comment>
<sequence>MIYVNECNNCHRVWEYDTTDSIGSHNPQSCPQCNTANSTLLRIEE</sequence>
<dbReference type="EMBL" id="QKZI01000001">
    <property type="protein sequence ID" value="PZX08339.1"/>
    <property type="molecule type" value="Genomic_DNA"/>
</dbReference>
<name>A0A2W7ND12_9BACI</name>
<reference evidence="1 2" key="1">
    <citation type="submission" date="2018-06" db="EMBL/GenBank/DDBJ databases">
        <title>Genomic Encyclopedia of Type Strains, Phase IV (KMG-IV): sequencing the most valuable type-strain genomes for metagenomic binning, comparative biology and taxonomic classification.</title>
        <authorList>
            <person name="Goeker M."/>
        </authorList>
    </citation>
    <scope>NUCLEOTIDE SEQUENCE [LARGE SCALE GENOMIC DNA]</scope>
    <source>
        <strain evidence="1 2">DSM 5</strain>
    </source>
</reference>
<protein>
    <submittedName>
        <fullName evidence="1">Uncharacterized protein</fullName>
    </submittedName>
</protein>
<keyword evidence="2" id="KW-1185">Reference proteome</keyword>
<evidence type="ECO:0000313" key="1">
    <source>
        <dbReference type="EMBL" id="PZX08339.1"/>
    </source>
</evidence>
<accession>A0A2W7ND12</accession>
<evidence type="ECO:0000313" key="2">
    <source>
        <dbReference type="Proteomes" id="UP000248646"/>
    </source>
</evidence>
<dbReference type="Proteomes" id="UP000248646">
    <property type="component" value="Unassembled WGS sequence"/>
</dbReference>